<dbReference type="PANTHER" id="PTHR10219:SF25">
    <property type="entry name" value="PLECKSTRIN HOMOLOGY DOMAIN-CONTAINING FAMILY A MEMBER 8"/>
    <property type="match status" value="1"/>
</dbReference>
<accession>A0A6A6U9E3</accession>
<reference evidence="3" key="1">
    <citation type="journal article" date="2020" name="Stud. Mycol.">
        <title>101 Dothideomycetes genomes: a test case for predicting lifestyles and emergence of pathogens.</title>
        <authorList>
            <person name="Haridas S."/>
            <person name="Albert R."/>
            <person name="Binder M."/>
            <person name="Bloem J."/>
            <person name="Labutti K."/>
            <person name="Salamov A."/>
            <person name="Andreopoulos B."/>
            <person name="Baker S."/>
            <person name="Barry K."/>
            <person name="Bills G."/>
            <person name="Bluhm B."/>
            <person name="Cannon C."/>
            <person name="Castanera R."/>
            <person name="Culley D."/>
            <person name="Daum C."/>
            <person name="Ezra D."/>
            <person name="Gonzalez J."/>
            <person name="Henrissat B."/>
            <person name="Kuo A."/>
            <person name="Liang C."/>
            <person name="Lipzen A."/>
            <person name="Lutzoni F."/>
            <person name="Magnuson J."/>
            <person name="Mondo S."/>
            <person name="Nolan M."/>
            <person name="Ohm R."/>
            <person name="Pangilinan J."/>
            <person name="Park H.-J."/>
            <person name="Ramirez L."/>
            <person name="Alfaro M."/>
            <person name="Sun H."/>
            <person name="Tritt A."/>
            <person name="Yoshinaga Y."/>
            <person name="Zwiers L.-H."/>
            <person name="Turgeon B."/>
            <person name="Goodwin S."/>
            <person name="Spatafora J."/>
            <person name="Crous P."/>
            <person name="Grigoriev I."/>
        </authorList>
    </citation>
    <scope>NUCLEOTIDE SEQUENCE</scope>
    <source>
        <strain evidence="3">CBS 115976</strain>
    </source>
</reference>
<keyword evidence="1" id="KW-0813">Transport</keyword>
<evidence type="ECO:0000256" key="1">
    <source>
        <dbReference type="ARBA" id="ARBA00022448"/>
    </source>
</evidence>
<organism evidence="3 4">
    <name type="scientific">Microthyrium microscopicum</name>
    <dbReference type="NCBI Taxonomy" id="703497"/>
    <lineage>
        <taxon>Eukaryota</taxon>
        <taxon>Fungi</taxon>
        <taxon>Dikarya</taxon>
        <taxon>Ascomycota</taxon>
        <taxon>Pezizomycotina</taxon>
        <taxon>Dothideomycetes</taxon>
        <taxon>Dothideomycetes incertae sedis</taxon>
        <taxon>Microthyriales</taxon>
        <taxon>Microthyriaceae</taxon>
        <taxon>Microthyrium</taxon>
    </lineage>
</organism>
<dbReference type="OrthoDB" id="205255at2759"/>
<evidence type="ECO:0000313" key="4">
    <source>
        <dbReference type="Proteomes" id="UP000799302"/>
    </source>
</evidence>
<dbReference type="GO" id="GO:1902388">
    <property type="term" value="F:ceramide 1-phosphate transfer activity"/>
    <property type="evidence" value="ECO:0007669"/>
    <property type="project" value="TreeGrafter"/>
</dbReference>
<dbReference type="Pfam" id="PF08718">
    <property type="entry name" value="GLTP"/>
    <property type="match status" value="1"/>
</dbReference>
<dbReference type="PANTHER" id="PTHR10219">
    <property type="entry name" value="GLYCOLIPID TRANSFER PROTEIN-RELATED"/>
    <property type="match status" value="1"/>
</dbReference>
<protein>
    <submittedName>
        <fullName evidence="3">Putative glycolipid transfer protein HET-C2</fullName>
    </submittedName>
</protein>
<dbReference type="GO" id="GO:0005829">
    <property type="term" value="C:cytosol"/>
    <property type="evidence" value="ECO:0007669"/>
    <property type="project" value="TreeGrafter"/>
</dbReference>
<dbReference type="AlphaFoldDB" id="A0A6A6U9E3"/>
<dbReference type="GO" id="GO:1902387">
    <property type="term" value="F:ceramide 1-phosphate binding"/>
    <property type="evidence" value="ECO:0007669"/>
    <property type="project" value="TreeGrafter"/>
</dbReference>
<proteinExistence type="predicted"/>
<dbReference type="EMBL" id="MU004236">
    <property type="protein sequence ID" value="KAF2668226.1"/>
    <property type="molecule type" value="Genomic_DNA"/>
</dbReference>
<sequence length="230" mass="25433">MFGFGKKSPPKLVVPEGKTFFDTLNHTFDDVPVGAAPDHKIPTEKFLAASEDYVTMFTNHFQDVNNGVVFGRVLDDMTANIQKIRTAYLANPIEGEFLQDLVLKEQTMGLTGEDEKANTGLFWLVRALEFSVQAVINAMNEPDKTLSNNFQTAYAATLGKWHDAKASFAYGLLLKGVPYRKDFIPLLGADEAKLKSQALPYASSMQKVLDTLDPFVVNKIAAHIGKSKNK</sequence>
<dbReference type="Gene3D" id="1.10.3520.10">
    <property type="entry name" value="Glycolipid transfer protein"/>
    <property type="match status" value="1"/>
</dbReference>
<dbReference type="InterPro" id="IPR014830">
    <property type="entry name" value="Glycolipid_transfer_prot_dom"/>
</dbReference>
<dbReference type="GO" id="GO:0016020">
    <property type="term" value="C:membrane"/>
    <property type="evidence" value="ECO:0007669"/>
    <property type="project" value="TreeGrafter"/>
</dbReference>
<name>A0A6A6U9E3_9PEZI</name>
<dbReference type="InterPro" id="IPR036497">
    <property type="entry name" value="GLTP_sf"/>
</dbReference>
<dbReference type="Proteomes" id="UP000799302">
    <property type="component" value="Unassembled WGS sequence"/>
</dbReference>
<feature type="domain" description="Glycolipid transfer protein" evidence="2">
    <location>
        <begin position="41"/>
        <end position="188"/>
    </location>
</feature>
<evidence type="ECO:0000259" key="2">
    <source>
        <dbReference type="Pfam" id="PF08718"/>
    </source>
</evidence>
<dbReference type="SUPFAM" id="SSF110004">
    <property type="entry name" value="Glycolipid transfer protein, GLTP"/>
    <property type="match status" value="1"/>
</dbReference>
<gene>
    <name evidence="3" type="ORF">BT63DRAFT_414250</name>
</gene>
<evidence type="ECO:0000313" key="3">
    <source>
        <dbReference type="EMBL" id="KAF2668226.1"/>
    </source>
</evidence>
<keyword evidence="4" id="KW-1185">Reference proteome</keyword>